<dbReference type="EMBL" id="BJWL01000018">
    <property type="protein sequence ID" value="GFZ05926.1"/>
    <property type="molecule type" value="Genomic_DNA"/>
</dbReference>
<reference evidence="3 4" key="1">
    <citation type="submission" date="2019-07" db="EMBL/GenBank/DDBJ databases">
        <title>De Novo Assembly of kiwifruit Actinidia rufa.</title>
        <authorList>
            <person name="Sugita-Konishi S."/>
            <person name="Sato K."/>
            <person name="Mori E."/>
            <person name="Abe Y."/>
            <person name="Kisaki G."/>
            <person name="Hamano K."/>
            <person name="Suezawa K."/>
            <person name="Otani M."/>
            <person name="Fukuda T."/>
            <person name="Manabe T."/>
            <person name="Gomi K."/>
            <person name="Tabuchi M."/>
            <person name="Akimitsu K."/>
            <person name="Kataoka I."/>
        </authorList>
    </citation>
    <scope>NUCLEOTIDE SEQUENCE [LARGE SCALE GENOMIC DNA]</scope>
    <source>
        <strain evidence="4">cv. Fuchu</strain>
    </source>
</reference>
<evidence type="ECO:0000256" key="1">
    <source>
        <dbReference type="SAM" id="MobiDB-lite"/>
    </source>
</evidence>
<feature type="region of interest" description="Disordered" evidence="1">
    <location>
        <begin position="237"/>
        <end position="259"/>
    </location>
</feature>
<dbReference type="PANTHER" id="PTHR37198">
    <property type="entry name" value="NUCLEOLIN"/>
    <property type="match status" value="1"/>
</dbReference>
<proteinExistence type="predicted"/>
<dbReference type="Proteomes" id="UP000585474">
    <property type="component" value="Unassembled WGS sequence"/>
</dbReference>
<organism evidence="3 4">
    <name type="scientific">Actinidia rufa</name>
    <dbReference type="NCBI Taxonomy" id="165716"/>
    <lineage>
        <taxon>Eukaryota</taxon>
        <taxon>Viridiplantae</taxon>
        <taxon>Streptophyta</taxon>
        <taxon>Embryophyta</taxon>
        <taxon>Tracheophyta</taxon>
        <taxon>Spermatophyta</taxon>
        <taxon>Magnoliopsida</taxon>
        <taxon>eudicotyledons</taxon>
        <taxon>Gunneridae</taxon>
        <taxon>Pentapetalae</taxon>
        <taxon>asterids</taxon>
        <taxon>Ericales</taxon>
        <taxon>Actinidiaceae</taxon>
        <taxon>Actinidia</taxon>
    </lineage>
</organism>
<keyword evidence="2" id="KW-0812">Transmembrane</keyword>
<gene>
    <name evidence="3" type="ORF">Acr_18g0000960</name>
</gene>
<name>A0A7J0G580_9ERIC</name>
<keyword evidence="4" id="KW-1185">Reference proteome</keyword>
<feature type="region of interest" description="Disordered" evidence="1">
    <location>
        <begin position="365"/>
        <end position="389"/>
    </location>
</feature>
<dbReference type="PANTHER" id="PTHR37198:SF1">
    <property type="entry name" value="NUCLEOLIN"/>
    <property type="match status" value="1"/>
</dbReference>
<evidence type="ECO:0000313" key="3">
    <source>
        <dbReference type="EMBL" id="GFZ05926.1"/>
    </source>
</evidence>
<sequence length="625" mass="70035">MAVEDPSEDWEIQEYSKSEGSNNVVSWILEKGLNLGKKIVITGVVISSAPLVLPLLVVISALGFAVSVPFGFVFASYACTEKLMSKLLPESQSPLMLENGTLSKEEIEEKELGFDGDMMEEDGKYQMEDVRGWDEMGTKKDSEYWQEGNENDDQEPVQEIDQSVKDKGYEHDVGEYMNATEDYHGNKVTEEEEEEPRFNIADEEVKEEGYEEAVGGYSERVAHGQLEGVDMEIEGMGETKEEEPVEERSKGEQPLDEAHQVGVTVERDERNGINVTLGEKLDLLKGEVVEWESEKKVNTCNEKEDLGSATKGLVEKLDEGGDVNHVEKKMQVIPKESDEKNFNNAEKMEKLIEVKIMKSEKLNGEVKRTEGERRNEGGKQNEEIQEQTTEDNVVELVVDIGGTNKDGKYLDNVVVVEKTNGDLNGSINGSKPGKVTEIIVEQRPLTHKRAEDQISGEMHEGLELEREKKRKIDSNADAREIADESGFDLFDDRNGASEKYSYVVYENPEECENTSDHTPEGNAGLLELHVRVEVPEVRDAGVESDIDTLMPVSKVTLSEDKIREQINALRTIVGYKVMPHEILVEELKALYIFTGVEPPASFKSPSDLVEVNNKLQFLMSIVGVK</sequence>
<keyword evidence="2" id="KW-0472">Membrane</keyword>
<evidence type="ECO:0000256" key="2">
    <source>
        <dbReference type="SAM" id="Phobius"/>
    </source>
</evidence>
<dbReference type="OrthoDB" id="1933309at2759"/>
<feature type="compositionally biased region" description="Basic and acidic residues" evidence="1">
    <location>
        <begin position="246"/>
        <end position="259"/>
    </location>
</feature>
<accession>A0A7J0G580</accession>
<feature type="transmembrane region" description="Helical" evidence="2">
    <location>
        <begin position="51"/>
        <end position="78"/>
    </location>
</feature>
<dbReference type="AlphaFoldDB" id="A0A7J0G580"/>
<protein>
    <submittedName>
        <fullName evidence="3">Uncharacterized protein</fullName>
    </submittedName>
</protein>
<evidence type="ECO:0000313" key="4">
    <source>
        <dbReference type="Proteomes" id="UP000585474"/>
    </source>
</evidence>
<comment type="caution">
    <text evidence="3">The sequence shown here is derived from an EMBL/GenBank/DDBJ whole genome shotgun (WGS) entry which is preliminary data.</text>
</comment>
<keyword evidence="2" id="KW-1133">Transmembrane helix</keyword>
<feature type="compositionally biased region" description="Basic and acidic residues" evidence="1">
    <location>
        <begin position="365"/>
        <end position="382"/>
    </location>
</feature>